<evidence type="ECO:0000313" key="5">
    <source>
        <dbReference type="Proteomes" id="UP000586346"/>
    </source>
</evidence>
<protein>
    <submittedName>
        <fullName evidence="2">DUF535 domain-containing protein</fullName>
    </submittedName>
</protein>
<dbReference type="EMBL" id="MTCP01000007">
    <property type="protein sequence ID" value="OLY68170.1"/>
    <property type="molecule type" value="Genomic_DNA"/>
</dbReference>
<accession>A0A1R0FU27</accession>
<dbReference type="OrthoDB" id="6835762at2"/>
<dbReference type="Proteomes" id="UP000185597">
    <property type="component" value="Unassembled WGS sequence"/>
</dbReference>
<dbReference type="InterPro" id="IPR007488">
    <property type="entry name" value="DUF535"/>
</dbReference>
<reference evidence="2" key="3">
    <citation type="submission" date="2020-09" db="EMBL/GenBank/DDBJ databases">
        <title>Characterization of IncC plasmids in Enterobacterales of food-producing animals originating from China.</title>
        <authorList>
            <person name="Zhang Y."/>
            <person name="Lei C.-W."/>
        </authorList>
    </citation>
    <scope>NUCLEOTIDE SEQUENCE</scope>
    <source>
        <strain evidence="2">CC1</strain>
    </source>
</reference>
<dbReference type="GO" id="GO:0006974">
    <property type="term" value="P:DNA damage response"/>
    <property type="evidence" value="ECO:0007669"/>
    <property type="project" value="TreeGrafter"/>
</dbReference>
<evidence type="ECO:0000313" key="3">
    <source>
        <dbReference type="EMBL" id="OLY68170.1"/>
    </source>
</evidence>
<evidence type="ECO:0000313" key="4">
    <source>
        <dbReference type="Proteomes" id="UP000185597"/>
    </source>
</evidence>
<proteinExistence type="predicted"/>
<name>A0A1R0FU27_CITBR</name>
<dbReference type="EMBL" id="JACXSK010000002">
    <property type="protein sequence ID" value="MBD3122239.1"/>
    <property type="molecule type" value="Genomic_DNA"/>
</dbReference>
<dbReference type="Pfam" id="PF04393">
    <property type="entry name" value="DUF535"/>
    <property type="match status" value="1"/>
</dbReference>
<dbReference type="AlphaFoldDB" id="A0A1R0FU27"/>
<reference evidence="1 5" key="2">
    <citation type="submission" date="2020-08" db="EMBL/GenBank/DDBJ databases">
        <title>Emergence and comparative genomics analysis of Citrobacter in Fennec fox imported from North Africa to China.</title>
        <authorList>
            <person name="Zheng B."/>
        </authorList>
    </citation>
    <scope>NUCLEOTIDE SEQUENCE [LARGE SCALE GENOMIC DNA]</scope>
    <source>
        <strain evidence="1 5">FF371</strain>
    </source>
</reference>
<dbReference type="Proteomes" id="UP000605024">
    <property type="component" value="Unassembled WGS sequence"/>
</dbReference>
<dbReference type="RefSeq" id="WP_016156939.1">
    <property type="nucleotide sequence ID" value="NZ_CBDITX010000011.1"/>
</dbReference>
<gene>
    <name evidence="3" type="ORF">BWD41_15330</name>
    <name evidence="1" type="ORF">H6P72_16255</name>
    <name evidence="2" type="ORF">ID160_06110</name>
</gene>
<sequence length="316" mass="36382">MSQLTDSTFHSSKPATSFSLFCSLMTGHWRPGKFWHQRSFRRKFLLRSALMPRLMHEWMTELAQWPDLDSVLARQPRLPVRLHRAYLAQNLDRKMKLDAVRFHYNAIRSSFSATEYKAYLSADGLQLAQIEGKNSEIFSVILGSFISLDKEGESTILVRNSAGETLAEMTFTLCNYQGSSTLFIGGLQGGSRLLPHEEIQKATKSCYGIFPKRIVMEAICCFAEQLNIKQILAVSNEQHIFRSPRYHDKNKVILSDYNAFWESVGGECDSHGYYHIPRTMARKSEADIASKKRAEYRRRYQLLDSIHSQLSSMFRN</sequence>
<dbReference type="Proteomes" id="UP000586346">
    <property type="component" value="Unassembled WGS sequence"/>
</dbReference>
<dbReference type="PANTHER" id="PTHR38785">
    <property type="entry name" value="HOMOLOG OF VIRK"/>
    <property type="match status" value="1"/>
</dbReference>
<organism evidence="2 6">
    <name type="scientific">Citrobacter braakii</name>
    <dbReference type="NCBI Taxonomy" id="57706"/>
    <lineage>
        <taxon>Bacteria</taxon>
        <taxon>Pseudomonadati</taxon>
        <taxon>Pseudomonadota</taxon>
        <taxon>Gammaproteobacteria</taxon>
        <taxon>Enterobacterales</taxon>
        <taxon>Enterobacteriaceae</taxon>
        <taxon>Citrobacter</taxon>
        <taxon>Citrobacter freundii complex</taxon>
    </lineage>
</organism>
<comment type="caution">
    <text evidence="2">The sequence shown here is derived from an EMBL/GenBank/DDBJ whole genome shotgun (WGS) entry which is preliminary data.</text>
</comment>
<evidence type="ECO:0000313" key="2">
    <source>
        <dbReference type="EMBL" id="MBD3122239.1"/>
    </source>
</evidence>
<evidence type="ECO:0000313" key="6">
    <source>
        <dbReference type="Proteomes" id="UP000605024"/>
    </source>
</evidence>
<dbReference type="EMBL" id="JACLAH010000005">
    <property type="protein sequence ID" value="MBC2648155.1"/>
    <property type="molecule type" value="Genomic_DNA"/>
</dbReference>
<keyword evidence="5" id="KW-1185">Reference proteome</keyword>
<dbReference type="PANTHER" id="PTHR38785:SF1">
    <property type="entry name" value="HOMOLOG OF VIRK"/>
    <property type="match status" value="1"/>
</dbReference>
<evidence type="ECO:0000313" key="1">
    <source>
        <dbReference type="EMBL" id="MBC2648155.1"/>
    </source>
</evidence>
<reference evidence="3 4" key="1">
    <citation type="submission" date="2017-01" db="EMBL/GenBank/DDBJ databases">
        <title>First report of the plasmid-mediated mcr-1 gene in Citrobacter freudii.</title>
        <authorList>
            <person name="Liu J."/>
            <person name="Yang Y."/>
            <person name="Li Y."/>
            <person name="Liu D."/>
            <person name="Tuo H."/>
            <person name="Davis M."/>
            <person name="Zhang A."/>
        </authorList>
    </citation>
    <scope>NUCLEOTIDE SEQUENCE [LARGE SCALE GENOMIC DNA]</scope>
    <source>
        <strain evidence="3 4">SCC4</strain>
    </source>
</reference>